<sequence>MPTPQSQSISSGVFALGGQNAHPTKPVNFFWGLWFGRAECPPHKASQFLLGSLPWAGRMPTPQSQSISCGVGGLQCPPHKASQFLLGSLVWAGCNAHPTKPVNFLWGGRAAMPTPQSQSISCGVGGQNAHPTKPANFLWGGRLARPWDGRNLATYRGQI</sequence>
<organism evidence="1 2">
    <name type="scientific">Microseira wollei NIES-4236</name>
    <dbReference type="NCBI Taxonomy" id="2530354"/>
    <lineage>
        <taxon>Bacteria</taxon>
        <taxon>Bacillati</taxon>
        <taxon>Cyanobacteriota</taxon>
        <taxon>Cyanophyceae</taxon>
        <taxon>Oscillatoriophycideae</taxon>
        <taxon>Aerosakkonematales</taxon>
        <taxon>Aerosakkonemataceae</taxon>
        <taxon>Microseira</taxon>
    </lineage>
</organism>
<name>A0AAV3XPD2_9CYAN</name>
<gene>
    <name evidence="1" type="ORF">MiSe_75040</name>
</gene>
<accession>A0AAV3XPD2</accession>
<evidence type="ECO:0000313" key="2">
    <source>
        <dbReference type="Proteomes" id="UP001050975"/>
    </source>
</evidence>
<dbReference type="EMBL" id="BLAY01000176">
    <property type="protein sequence ID" value="GET42686.1"/>
    <property type="molecule type" value="Genomic_DNA"/>
</dbReference>
<proteinExistence type="predicted"/>
<dbReference type="RefSeq" id="WP_226590615.1">
    <property type="nucleotide sequence ID" value="NZ_BLAY01000176.1"/>
</dbReference>
<comment type="caution">
    <text evidence="1">The sequence shown here is derived from an EMBL/GenBank/DDBJ whole genome shotgun (WGS) entry which is preliminary data.</text>
</comment>
<dbReference type="AlphaFoldDB" id="A0AAV3XPD2"/>
<reference evidence="1" key="1">
    <citation type="submission" date="2019-10" db="EMBL/GenBank/DDBJ databases">
        <title>Draft genome sequece of Microseira wollei NIES-4236.</title>
        <authorList>
            <person name="Yamaguchi H."/>
            <person name="Suzuki S."/>
            <person name="Kawachi M."/>
        </authorList>
    </citation>
    <scope>NUCLEOTIDE SEQUENCE</scope>
    <source>
        <strain evidence="1">NIES-4236</strain>
    </source>
</reference>
<protein>
    <submittedName>
        <fullName evidence="1">Uncharacterized protein</fullName>
    </submittedName>
</protein>
<dbReference type="Proteomes" id="UP001050975">
    <property type="component" value="Unassembled WGS sequence"/>
</dbReference>
<evidence type="ECO:0000313" key="1">
    <source>
        <dbReference type="EMBL" id="GET42686.1"/>
    </source>
</evidence>
<keyword evidence="2" id="KW-1185">Reference proteome</keyword>